<dbReference type="GO" id="GO:0071932">
    <property type="term" value="P:replication fork reversal"/>
    <property type="evidence" value="ECO:0007669"/>
    <property type="project" value="TreeGrafter"/>
</dbReference>
<reference evidence="29" key="1">
    <citation type="journal article" date="2016" name="Genome Announc.">
        <title>Draft genome sequences of fungus Aspergillus calidoustus.</title>
        <authorList>
            <person name="Horn F."/>
            <person name="Linde J."/>
            <person name="Mattern D.J."/>
            <person name="Walther G."/>
            <person name="Guthke R."/>
            <person name="Scherlach K."/>
            <person name="Martin K."/>
            <person name="Brakhage A.A."/>
            <person name="Petzke L."/>
            <person name="Valiante V."/>
        </authorList>
    </citation>
    <scope>NUCLEOTIDE SEQUENCE [LARGE SCALE GENOMIC DNA]</scope>
    <source>
        <strain evidence="29">SF006504</strain>
    </source>
</reference>
<feature type="compositionally biased region" description="Acidic residues" evidence="23">
    <location>
        <begin position="505"/>
        <end position="515"/>
    </location>
</feature>
<evidence type="ECO:0000256" key="17">
    <source>
        <dbReference type="ARBA" id="ARBA00023128"/>
    </source>
</evidence>
<feature type="region of interest" description="Disordered" evidence="23">
    <location>
        <begin position="289"/>
        <end position="364"/>
    </location>
</feature>
<dbReference type="FunFam" id="3.40.50.300:FF:000789">
    <property type="entry name" value="DNA replication ATP-dependent helicase/nuclease DNA2"/>
    <property type="match status" value="1"/>
</dbReference>
<sequence>MHPMYRQPHPIPASTASRSKLNAFLYKNKNDENGTEVSLTKADPSKALADKENQASWLNGVVEQTEPESVPEQRLQDVLESKPAKECPQTPGNRLPLADLIGNAEDAFSRAPVRQEFTPEDYVIWQHAPPSSNPSTQTPATQSKKRCHSSSPSSSPLASSKGAQKGTFDLQSFQAVLKTPQNDLAADLWNNYVAKTTTNVTDLQQPRFANLLSSSPHTPRSARSGPDSSGLRRSNSCNAEWPSSKAKRRKIEGESHPKGRAIFSRTRSNIMVPKDFKASNFSSLVKEMERSLKKVPPKQPDPPKVTAPLAPTTTRQSRSASPFETKPAAERPDLPDDFVGGPRAPPIGKTLQESSSDFGDDDLDDDFLELAEASLDPFVESTQPNMALRKPDSQHGHASPLDGGRPSFDSMNHELPSDTNQLIPTRNDTALDIDEFDDDFEGFSDNIDEILAGCDETPSSKLPRTIQQPQRLEHPLPHNSRGGLPVRQETSDNEANEQNITSSDEFGDDDFDLDCFDQPIPQTGEDGPDNNSRGRKAIKRYLIIDIAESTYPTQKRRLQPEKLLSVQDEITKRKKVIVLRDSWFDSPCEKDFYIHLIGEFDASGHCVVNDAQNMIIIHPDHLISATVIADSISCQRRAVLQDRIKRSSDIGKPQVFGNIFHELFQEAMKLNTWDTASLRALIEDVAVKHVEELYLISMSVNEAIDHVMGRIPGIQHWADLFLRQKPTAQSLVEDRNSSKLKLSVNKLLEVEEHIWSPMYGLKGNIDATVQVTCDQGQGEQNLVVPLELKTGNKETNQAHRAQTALYTLLLSDRYDVEVTFGLLYYLETSKIFRIRGIRHELLHMVQERNRVAGFVRDRTQLPPMIKRPSMCKNCYSKTSCFIYHKLTDDGDGETSGLGDEFVQAMEHLTPAHRDFFRKWDDLLTKEEQSMMRFKRELWTLLSSEREALGRCFGNIIIEPGTTSEDRDGTKINRYRYTFVKKQQSPSFSFTDSQVTVGEPIVVSDEKGHFALANGYVVQVSPQRITVAVDRRLHNARTRSSDFDSKMNQSFKGIMEITDGTPSTASPVEPEEEILYRLDKDEFSNGMAIVRSNLIAMMEKDLFQARQLRKLVVEGRPPAFKTTVPLLSGLDEAGLNVDQKRAINKVMSAQDYALVLGMPGTGKTTTIAHIIRALVAQGKSVLLTSYTHTAVDNILLKIRDDNMRILRIGAAAKVHPDVHQFADLAAAPKTTIEELKSAYEDSQVVATTCLGIGHNIFNQRIFDYCIVDEASQITLPVCLGPIRMAKTFILVGDHYQLPPLVQNKEAQAGGLDVSLFKLLSDAHPSSVVNLEHQYRMCEDIMLLSKTLIYSGRLKCGTPEVAARSLKLPNIGGLKQHHLSNFSQTSRSRQVCLGTGQGRCWLRDLVDPSAKTYLVNTDTLATPARDVANGSRIVNPTEANLCTQLVEALISCGISARSIGVITFYRSQLSLLKQNLRHRVPDLEMHTADKFQGRDKEIIILSCVRSNEENYVGDLLSDWRRVNVAFTRARTKLLVVGSKGTLRNGNELLGKYVKLVEQRGWIYDLPKNAVENHIFDDIPVSTYDRSTPSPKMAPVVKKKPRKPLSPVQERLTPSGGLRKPAKKGMKLLSGQTILGSRPVLQDVVNDLVG</sequence>
<feature type="compositionally biased region" description="Low complexity" evidence="23">
    <location>
        <begin position="149"/>
        <end position="160"/>
    </location>
</feature>
<keyword evidence="17" id="KW-0496">Mitochondrion</keyword>
<evidence type="ECO:0000259" key="26">
    <source>
        <dbReference type="Pfam" id="PF13087"/>
    </source>
</evidence>
<evidence type="ECO:0000256" key="15">
    <source>
        <dbReference type="ARBA" id="ARBA00023014"/>
    </source>
</evidence>
<dbReference type="InterPro" id="IPR047187">
    <property type="entry name" value="SF1_C_Upf1"/>
</dbReference>
<dbReference type="EMBL" id="CDMC01000002">
    <property type="protein sequence ID" value="CEN59692.1"/>
    <property type="molecule type" value="Genomic_DNA"/>
</dbReference>
<dbReference type="Gene3D" id="3.40.50.300">
    <property type="entry name" value="P-loop containing nucleotide triphosphate hydrolases"/>
    <property type="match status" value="3"/>
</dbReference>
<evidence type="ECO:0000313" key="28">
    <source>
        <dbReference type="EMBL" id="CEN59692.1"/>
    </source>
</evidence>
<evidence type="ECO:0000256" key="6">
    <source>
        <dbReference type="ARBA" id="ARBA00022722"/>
    </source>
</evidence>
<feature type="domain" description="DNA2 rift barrel" evidence="27">
    <location>
        <begin position="942"/>
        <end position="1034"/>
    </location>
</feature>
<keyword evidence="29" id="KW-1185">Reference proteome</keyword>
<feature type="region of interest" description="Disordered" evidence="23">
    <location>
        <begin position="211"/>
        <end position="266"/>
    </location>
</feature>
<dbReference type="CDD" id="cd18041">
    <property type="entry name" value="DEXXQc_DNA2"/>
    <property type="match status" value="1"/>
</dbReference>
<dbReference type="Pfam" id="PF13087">
    <property type="entry name" value="AAA_12"/>
    <property type="match status" value="1"/>
</dbReference>
<comment type="similarity">
    <text evidence="3 22">Belongs to the DNA2/NAM7 helicase family.</text>
</comment>
<evidence type="ECO:0000256" key="11">
    <source>
        <dbReference type="ARBA" id="ARBA00022801"/>
    </source>
</evidence>
<dbReference type="OMA" id="SWFDTPC"/>
<evidence type="ECO:0000313" key="29">
    <source>
        <dbReference type="Proteomes" id="UP000054771"/>
    </source>
</evidence>
<keyword evidence="20 22" id="KW-0511">Multifunctional enzyme</keyword>
<evidence type="ECO:0000256" key="14">
    <source>
        <dbReference type="ARBA" id="ARBA00023004"/>
    </source>
</evidence>
<keyword evidence="19 22" id="KW-0539">Nucleus</keyword>
<evidence type="ECO:0000256" key="10">
    <source>
        <dbReference type="ARBA" id="ARBA00022763"/>
    </source>
</evidence>
<evidence type="ECO:0000256" key="9">
    <source>
        <dbReference type="ARBA" id="ARBA00022759"/>
    </source>
</evidence>
<dbReference type="Pfam" id="PF08696">
    <property type="entry name" value="Dna2"/>
    <property type="match status" value="1"/>
</dbReference>
<dbReference type="GO" id="GO:0005634">
    <property type="term" value="C:nucleus"/>
    <property type="evidence" value="ECO:0007669"/>
    <property type="project" value="UniProtKB-SubCell"/>
</dbReference>
<dbReference type="GO" id="GO:0033567">
    <property type="term" value="P:DNA replication, Okazaki fragment processing"/>
    <property type="evidence" value="ECO:0007669"/>
    <property type="project" value="UniProtKB-UniRule"/>
</dbReference>
<evidence type="ECO:0000256" key="21">
    <source>
        <dbReference type="ARBA" id="ARBA00047995"/>
    </source>
</evidence>
<feature type="region of interest" description="Disordered" evidence="23">
    <location>
        <begin position="1583"/>
        <end position="1618"/>
    </location>
</feature>
<dbReference type="SUPFAM" id="SSF52540">
    <property type="entry name" value="P-loop containing nucleoside triphosphate hydrolases"/>
    <property type="match status" value="1"/>
</dbReference>
<feature type="region of interest" description="Disordered" evidence="23">
    <location>
        <begin position="377"/>
        <end position="426"/>
    </location>
</feature>
<dbReference type="InterPro" id="IPR041679">
    <property type="entry name" value="DNA2/NAM7-like_C"/>
</dbReference>
<dbReference type="EC" id="3.6.4.12" evidence="22"/>
<evidence type="ECO:0000256" key="13">
    <source>
        <dbReference type="ARBA" id="ARBA00022840"/>
    </source>
</evidence>
<dbReference type="Pfam" id="PF21123">
    <property type="entry name" value="Dna2_Rift"/>
    <property type="match status" value="1"/>
</dbReference>
<evidence type="ECO:0000259" key="25">
    <source>
        <dbReference type="Pfam" id="PF13086"/>
    </source>
</evidence>
<evidence type="ECO:0000256" key="22">
    <source>
        <dbReference type="RuleBase" id="RU367041"/>
    </source>
</evidence>
<comment type="subcellular location">
    <subcellularLocation>
        <location evidence="2">Mitochondrion</location>
    </subcellularLocation>
    <subcellularLocation>
        <location evidence="22">Nucleus</location>
    </subcellularLocation>
    <subcellularLocation>
        <location evidence="22">Chromosome</location>
    </subcellularLocation>
</comment>
<feature type="domain" description="DNA2/NAM7 helicase-like C-terminal" evidence="26">
    <location>
        <begin position="1310"/>
        <end position="1537"/>
    </location>
</feature>
<keyword evidence="10 22" id="KW-0227">DNA damage</keyword>
<evidence type="ECO:0000256" key="8">
    <source>
        <dbReference type="ARBA" id="ARBA00022741"/>
    </source>
</evidence>
<evidence type="ECO:0000256" key="23">
    <source>
        <dbReference type="SAM" id="MobiDB-lite"/>
    </source>
</evidence>
<keyword evidence="9" id="KW-0255">Endonuclease</keyword>
<comment type="catalytic activity">
    <reaction evidence="21 22">
        <text>ATP + H2O = ADP + phosphate + H(+)</text>
        <dbReference type="Rhea" id="RHEA:13065"/>
        <dbReference type="ChEBI" id="CHEBI:15377"/>
        <dbReference type="ChEBI" id="CHEBI:15378"/>
        <dbReference type="ChEBI" id="CHEBI:30616"/>
        <dbReference type="ChEBI" id="CHEBI:43474"/>
        <dbReference type="ChEBI" id="CHEBI:456216"/>
        <dbReference type="EC" id="3.6.4.12"/>
    </reaction>
</comment>
<dbReference type="GO" id="GO:0006281">
    <property type="term" value="P:DNA repair"/>
    <property type="evidence" value="ECO:0007669"/>
    <property type="project" value="UniProtKB-KW"/>
</dbReference>
<dbReference type="FunFam" id="3.40.50.300:FF:001170">
    <property type="entry name" value="DNA replication helicase Dna2"/>
    <property type="match status" value="1"/>
</dbReference>
<dbReference type="Gene3D" id="2.40.30.270">
    <property type="match status" value="1"/>
</dbReference>
<evidence type="ECO:0000256" key="4">
    <source>
        <dbReference type="ARBA" id="ARBA00022485"/>
    </source>
</evidence>
<evidence type="ECO:0000256" key="7">
    <source>
        <dbReference type="ARBA" id="ARBA00022723"/>
    </source>
</evidence>
<evidence type="ECO:0000256" key="2">
    <source>
        <dbReference type="ARBA" id="ARBA00004173"/>
    </source>
</evidence>
<evidence type="ECO:0000256" key="20">
    <source>
        <dbReference type="ARBA" id="ARBA00023268"/>
    </source>
</evidence>
<dbReference type="FunFam" id="3.90.320.10:FF:000001">
    <property type="entry name" value="DNA replication helicase Dna2"/>
    <property type="match status" value="1"/>
</dbReference>
<feature type="domain" description="DNA2/NAM7 helicase helicase" evidence="25">
    <location>
        <begin position="1235"/>
        <end position="1302"/>
    </location>
</feature>
<keyword evidence="8 22" id="KW-0547">Nucleotide-binding</keyword>
<dbReference type="GO" id="GO:0005739">
    <property type="term" value="C:mitochondrion"/>
    <property type="evidence" value="ECO:0007669"/>
    <property type="project" value="UniProtKB-SubCell"/>
</dbReference>
<evidence type="ECO:0000256" key="18">
    <source>
        <dbReference type="ARBA" id="ARBA00023204"/>
    </source>
</evidence>
<evidence type="ECO:0000256" key="19">
    <source>
        <dbReference type="ARBA" id="ARBA00023242"/>
    </source>
</evidence>
<keyword evidence="12 22" id="KW-0347">Helicase</keyword>
<keyword evidence="18 22" id="KW-0234">DNA repair</keyword>
<dbReference type="InterPro" id="IPR014808">
    <property type="entry name" value="DNA_replication_fac_Dna2_N"/>
</dbReference>
<dbReference type="InterPro" id="IPR041677">
    <property type="entry name" value="DNA2/NAM7_AAA_11"/>
</dbReference>
<dbReference type="GO" id="GO:0003677">
    <property type="term" value="F:DNA binding"/>
    <property type="evidence" value="ECO:0007669"/>
    <property type="project" value="UniProtKB-UniRule"/>
</dbReference>
<evidence type="ECO:0000259" key="24">
    <source>
        <dbReference type="Pfam" id="PF08696"/>
    </source>
</evidence>
<feature type="region of interest" description="Disordered" evidence="23">
    <location>
        <begin position="125"/>
        <end position="163"/>
    </location>
</feature>
<comment type="function">
    <text evidence="22">Key enzyme involved in DNA replication and DNA repair. Involved in Okazaki fragments processing by cleaving long flaps that escape FEN1: flaps that are longer than 27 nucleotides are coated by replication protein A complex (RPA), leading to recruit DNA2 which cleaves the flap until it is too short to bind RPA and becomes a substrate for FEN1. Also involved in 5'-end resection of DNA during double-strand break (DSB) repair by mediating the cleavage of 5'-ssDNA.</text>
</comment>
<dbReference type="InterPro" id="IPR011604">
    <property type="entry name" value="PDDEXK-like_dom_sf"/>
</dbReference>
<comment type="cofactor">
    <cofactor evidence="1">
        <name>[4Fe-4S] cluster</name>
        <dbReference type="ChEBI" id="CHEBI:49883"/>
    </cofactor>
</comment>
<evidence type="ECO:0000256" key="5">
    <source>
        <dbReference type="ARBA" id="ARBA00022705"/>
    </source>
</evidence>
<dbReference type="GO" id="GO:0005524">
    <property type="term" value="F:ATP binding"/>
    <property type="evidence" value="ECO:0007669"/>
    <property type="project" value="UniProtKB-UniRule"/>
</dbReference>
<dbReference type="PANTHER" id="PTHR10887:SF433">
    <property type="entry name" value="DNA REPLICATION ATP-DEPENDENT HELICASE_NUCLEASE DNA2"/>
    <property type="match status" value="1"/>
</dbReference>
<dbReference type="InterPro" id="IPR026851">
    <property type="entry name" value="Dna2/JHS1_DEXXQ-box"/>
</dbReference>
<feature type="compositionally biased region" description="Polar residues" evidence="23">
    <location>
        <begin position="129"/>
        <end position="142"/>
    </location>
</feature>
<keyword evidence="4 22" id="KW-0004">4Fe-4S</keyword>
<evidence type="ECO:0000256" key="16">
    <source>
        <dbReference type="ARBA" id="ARBA00023125"/>
    </source>
</evidence>
<dbReference type="PANTHER" id="PTHR10887">
    <property type="entry name" value="DNA2/NAM7 HELICASE FAMILY"/>
    <property type="match status" value="1"/>
</dbReference>
<keyword evidence="13 22" id="KW-0067">ATP-binding</keyword>
<evidence type="ECO:0000256" key="12">
    <source>
        <dbReference type="ARBA" id="ARBA00022806"/>
    </source>
</evidence>
<keyword evidence="5 22" id="KW-0235">DNA replication</keyword>
<keyword evidence="7 22" id="KW-0479">Metal-binding</keyword>
<name>A0A0U5HEK5_ASPCI</name>
<dbReference type="InterPro" id="IPR048459">
    <property type="entry name" value="DNA2_Rift"/>
</dbReference>
<feature type="compositionally biased region" description="Polar residues" evidence="23">
    <location>
        <begin position="311"/>
        <end position="322"/>
    </location>
</feature>
<dbReference type="EC" id="3.1.-.-" evidence="22"/>
<feature type="compositionally biased region" description="Polar residues" evidence="23">
    <location>
        <begin position="457"/>
        <end position="470"/>
    </location>
</feature>
<dbReference type="GO" id="GO:0005694">
    <property type="term" value="C:chromosome"/>
    <property type="evidence" value="ECO:0007669"/>
    <property type="project" value="UniProtKB-SubCell"/>
</dbReference>
<dbReference type="InterPro" id="IPR045055">
    <property type="entry name" value="DNA2/NAM7-like"/>
</dbReference>
<keyword evidence="6 22" id="KW-0540">Nuclease</keyword>
<keyword evidence="22" id="KW-0158">Chromosome</keyword>
<keyword evidence="11 22" id="KW-0378">Hydrolase</keyword>
<gene>
    <name evidence="28" type="ORF">ASPCAL02136</name>
</gene>
<feature type="domain" description="DNA replication factor Dna2 N-terminal" evidence="24">
    <location>
        <begin position="571"/>
        <end position="771"/>
    </location>
</feature>
<protein>
    <recommendedName>
        <fullName evidence="22">DNA replication ATP-dependent helicase/nuclease</fullName>
        <ecNumber evidence="22">3.1.-.-</ecNumber>
        <ecNumber evidence="22">3.6.4.12</ecNumber>
    </recommendedName>
</protein>
<dbReference type="Proteomes" id="UP000054771">
    <property type="component" value="Unassembled WGS sequence"/>
</dbReference>
<keyword evidence="15 22" id="KW-0411">Iron-sulfur</keyword>
<dbReference type="GO" id="GO:0046872">
    <property type="term" value="F:metal ion binding"/>
    <property type="evidence" value="ECO:0007669"/>
    <property type="project" value="UniProtKB-UniRule"/>
</dbReference>
<dbReference type="STRING" id="454130.A0A0U5HEK5"/>
<dbReference type="Pfam" id="PF13086">
    <property type="entry name" value="AAA_11"/>
    <property type="match status" value="2"/>
</dbReference>
<keyword evidence="16 22" id="KW-0238">DNA-binding</keyword>
<dbReference type="OrthoDB" id="6513042at2759"/>
<accession>A0A0U5HEK5</accession>
<evidence type="ECO:0000256" key="1">
    <source>
        <dbReference type="ARBA" id="ARBA00001966"/>
    </source>
</evidence>
<evidence type="ECO:0000256" key="3">
    <source>
        <dbReference type="ARBA" id="ARBA00007913"/>
    </source>
</evidence>
<dbReference type="GO" id="GO:0051539">
    <property type="term" value="F:4 iron, 4 sulfur cluster binding"/>
    <property type="evidence" value="ECO:0007669"/>
    <property type="project" value="UniProtKB-UniRule"/>
</dbReference>
<dbReference type="Gene3D" id="3.90.320.10">
    <property type="match status" value="1"/>
</dbReference>
<feature type="region of interest" description="Disordered" evidence="23">
    <location>
        <begin position="453"/>
        <end position="533"/>
    </location>
</feature>
<feature type="domain" description="DNA2/NAM7 helicase helicase" evidence="25">
    <location>
        <begin position="1134"/>
        <end position="1221"/>
    </location>
</feature>
<dbReference type="CDD" id="cd18808">
    <property type="entry name" value="SF1_C_Upf1"/>
    <property type="match status" value="1"/>
</dbReference>
<dbReference type="InterPro" id="IPR027417">
    <property type="entry name" value="P-loop_NTPase"/>
</dbReference>
<dbReference type="GO" id="GO:0017108">
    <property type="term" value="F:5'-flap endonuclease activity"/>
    <property type="evidence" value="ECO:0007669"/>
    <property type="project" value="UniProtKB-UniRule"/>
</dbReference>
<feature type="compositionally biased region" description="Polar residues" evidence="23">
    <location>
        <begin position="417"/>
        <end position="426"/>
    </location>
</feature>
<dbReference type="GO" id="GO:0017116">
    <property type="term" value="F:single-stranded DNA helicase activity"/>
    <property type="evidence" value="ECO:0007669"/>
    <property type="project" value="UniProtKB-UniRule"/>
</dbReference>
<keyword evidence="14 22" id="KW-0408">Iron</keyword>
<proteinExistence type="inferred from homology"/>
<evidence type="ECO:0000259" key="27">
    <source>
        <dbReference type="Pfam" id="PF21123"/>
    </source>
</evidence>
<dbReference type="CDD" id="cd22318">
    <property type="entry name" value="DNA2_N-like"/>
    <property type="match status" value="1"/>
</dbReference>
<organism evidence="28 29">
    <name type="scientific">Aspergillus calidoustus</name>
    <dbReference type="NCBI Taxonomy" id="454130"/>
    <lineage>
        <taxon>Eukaryota</taxon>
        <taxon>Fungi</taxon>
        <taxon>Dikarya</taxon>
        <taxon>Ascomycota</taxon>
        <taxon>Pezizomycotina</taxon>
        <taxon>Eurotiomycetes</taxon>
        <taxon>Eurotiomycetidae</taxon>
        <taxon>Eurotiales</taxon>
        <taxon>Aspergillaceae</taxon>
        <taxon>Aspergillus</taxon>
        <taxon>Aspergillus subgen. Nidulantes</taxon>
    </lineage>
</organism>